<organism evidence="1 2">
    <name type="scientific">Vibrio parahaemolyticus</name>
    <dbReference type="NCBI Taxonomy" id="670"/>
    <lineage>
        <taxon>Bacteria</taxon>
        <taxon>Pseudomonadati</taxon>
        <taxon>Pseudomonadota</taxon>
        <taxon>Gammaproteobacteria</taxon>
        <taxon>Vibrionales</taxon>
        <taxon>Vibrionaceae</taxon>
        <taxon>Vibrio</taxon>
    </lineage>
</organism>
<comment type="caution">
    <text evidence="1">The sequence shown here is derived from an EMBL/GenBank/DDBJ whole genome shotgun (WGS) entry which is preliminary data.</text>
</comment>
<proteinExistence type="predicted"/>
<protein>
    <submittedName>
        <fullName evidence="1">Uncharacterized protein</fullName>
    </submittedName>
</protein>
<sequence>MTNHQNRGVISIESGLKGQILVITLTERTNDIFHTYLMEMKYSQPEICFNLYSFVETLLTHFLTNICATFLSHTKCKTKKDGLSHLSKNVWFERG</sequence>
<evidence type="ECO:0000313" key="1">
    <source>
        <dbReference type="EMBL" id="OXE32314.1"/>
    </source>
</evidence>
<name>A0A0L8TVB3_VIBPH</name>
<reference evidence="1 2" key="1">
    <citation type="journal article" date="2017" name="Appl. Environ. Microbiol.">
        <title>Parallel evolution of two clades of a major Atlantic endemic Vibrio parahaemolyticus pathogen lineage by independent acquisition of related pathogenicity islands.</title>
        <authorList>
            <person name="Xu F."/>
            <person name="Gonzalez-Escalona N."/>
            <person name="Drees K.P."/>
            <person name="Sebra R.P."/>
            <person name="Cooper V.S."/>
            <person name="Jones S.H."/>
            <person name="Whistler C.A."/>
        </authorList>
    </citation>
    <scope>NUCLEOTIDE SEQUENCE [LARGE SCALE GENOMIC DNA]</scope>
    <source>
        <strain evidence="1 2">MAVP-3</strain>
    </source>
</reference>
<dbReference type="Proteomes" id="UP000214596">
    <property type="component" value="Unassembled WGS sequence"/>
</dbReference>
<accession>A0A0L8TVB3</accession>
<dbReference type="AlphaFoldDB" id="A0A0L8TVB3"/>
<gene>
    <name evidence="1" type="ORF">CA163_13340</name>
</gene>
<evidence type="ECO:0000313" key="2">
    <source>
        <dbReference type="Proteomes" id="UP000214596"/>
    </source>
</evidence>
<dbReference type="EMBL" id="NIXT01000723">
    <property type="protein sequence ID" value="OXE32314.1"/>
    <property type="molecule type" value="Genomic_DNA"/>
</dbReference>